<evidence type="ECO:0000256" key="1">
    <source>
        <dbReference type="SAM" id="MobiDB-lite"/>
    </source>
</evidence>
<evidence type="ECO:0000313" key="2">
    <source>
        <dbReference type="Proteomes" id="UP000050741"/>
    </source>
</evidence>
<reference evidence="3" key="2">
    <citation type="submission" date="2016-06" db="UniProtKB">
        <authorList>
            <consortium name="WormBaseParasite"/>
        </authorList>
    </citation>
    <scope>IDENTIFICATION</scope>
</reference>
<dbReference type="AlphaFoldDB" id="A0A183BPA2"/>
<organism evidence="2 3">
    <name type="scientific">Globodera pallida</name>
    <name type="common">Potato cyst nematode worm</name>
    <name type="synonym">Heterodera pallida</name>
    <dbReference type="NCBI Taxonomy" id="36090"/>
    <lineage>
        <taxon>Eukaryota</taxon>
        <taxon>Metazoa</taxon>
        <taxon>Ecdysozoa</taxon>
        <taxon>Nematoda</taxon>
        <taxon>Chromadorea</taxon>
        <taxon>Rhabditida</taxon>
        <taxon>Tylenchina</taxon>
        <taxon>Tylenchomorpha</taxon>
        <taxon>Tylenchoidea</taxon>
        <taxon>Heteroderidae</taxon>
        <taxon>Heteroderinae</taxon>
        <taxon>Globodera</taxon>
    </lineage>
</organism>
<dbReference type="Proteomes" id="UP000050741">
    <property type="component" value="Unassembled WGS sequence"/>
</dbReference>
<accession>A0A183BPA2</accession>
<sequence>MPSTNSNSQIQKDLKQMANLSTLPMLSAIAIVCVLMSHLCLAAPRFPCCPGSQQVAALMSGYIVNFTNSVDTDDKQTLCGSVIEDVQCMKRELETMNNCESEMGGGAQIVAEIDAQLSSADACANSLSFVRAMFNLAAKATGHMKSSKWDTVTGNFVAQIGAIDNICNALNISLNKTVRFTDPSKGDEAHNNGPRPSQVFNNPGKHSAYTKQ</sequence>
<name>A0A183BPA2_GLOPA</name>
<dbReference type="WBParaSite" id="GPLIN_000243800">
    <property type="protein sequence ID" value="GPLIN_000243800"/>
    <property type="gene ID" value="GPLIN_000243800"/>
</dbReference>
<protein>
    <submittedName>
        <fullName evidence="3">DUF725 domain-containing protein</fullName>
    </submittedName>
</protein>
<proteinExistence type="predicted"/>
<keyword evidence="2" id="KW-1185">Reference proteome</keyword>
<evidence type="ECO:0000313" key="3">
    <source>
        <dbReference type="WBParaSite" id="GPLIN_000243800"/>
    </source>
</evidence>
<feature type="region of interest" description="Disordered" evidence="1">
    <location>
        <begin position="183"/>
        <end position="212"/>
    </location>
</feature>
<reference evidence="2" key="1">
    <citation type="submission" date="2014-05" db="EMBL/GenBank/DDBJ databases">
        <title>The genome and life-stage specific transcriptomes of Globodera pallida elucidate key aspects of plant parasitism by a cyst nematode.</title>
        <authorList>
            <person name="Cotton J.A."/>
            <person name="Lilley C.J."/>
            <person name="Jones L.M."/>
            <person name="Kikuchi T."/>
            <person name="Reid A.J."/>
            <person name="Thorpe P."/>
            <person name="Tsai I.J."/>
            <person name="Beasley H."/>
            <person name="Blok V."/>
            <person name="Cock P.J.A."/>
            <person name="Van den Akker S.E."/>
            <person name="Holroyd N."/>
            <person name="Hunt M."/>
            <person name="Mantelin S."/>
            <person name="Naghra H."/>
            <person name="Pain A."/>
            <person name="Palomares-Rius J.E."/>
            <person name="Zarowiecki M."/>
            <person name="Berriman M."/>
            <person name="Jones J.T."/>
            <person name="Urwin P.E."/>
        </authorList>
    </citation>
    <scope>NUCLEOTIDE SEQUENCE [LARGE SCALE GENOMIC DNA]</scope>
    <source>
        <strain evidence="2">Lindley</strain>
    </source>
</reference>